<dbReference type="Gene3D" id="1.10.8.430">
    <property type="entry name" value="Helical domain of apoptotic protease-activating factors"/>
    <property type="match status" value="1"/>
</dbReference>
<dbReference type="Gene3D" id="1.20.5.4130">
    <property type="match status" value="1"/>
</dbReference>
<dbReference type="GO" id="GO:0006952">
    <property type="term" value="P:defense response"/>
    <property type="evidence" value="ECO:0007669"/>
    <property type="project" value="UniProtKB-KW"/>
</dbReference>
<dbReference type="SUPFAM" id="SSF52058">
    <property type="entry name" value="L domain-like"/>
    <property type="match status" value="1"/>
</dbReference>
<dbReference type="GO" id="GO:0005524">
    <property type="term" value="F:ATP binding"/>
    <property type="evidence" value="ECO:0007669"/>
    <property type="project" value="UniProtKB-KW"/>
</dbReference>
<protein>
    <submittedName>
        <fullName evidence="10">Disease resistance protein RGA4</fullName>
    </submittedName>
</protein>
<dbReference type="Pfam" id="PF00931">
    <property type="entry name" value="NB-ARC"/>
    <property type="match status" value="1"/>
</dbReference>
<evidence type="ECO:0000256" key="2">
    <source>
        <dbReference type="ARBA" id="ARBA00022741"/>
    </source>
</evidence>
<dbReference type="InterPro" id="IPR041118">
    <property type="entry name" value="Rx_N"/>
</dbReference>
<dbReference type="InterPro" id="IPR027417">
    <property type="entry name" value="P-loop_NTPase"/>
</dbReference>
<sequence length="863" mass="98984">MSEIVSGVASALLANLTTKAYHKIVWVCGLKREVERLKKSVKLVSAFLSDAENKQFKDQSIALWLKELKHALYDAVDILDEIECQENISKAMKIHGGVSQKVCQFFSASNPLVFHVNMAHKIKEIREKIDEIARERNNLGLIQNSTNDMAPNKMLSWRETHSSLPSRITGRDEEKELIISLLMSEPSQSQSKNVTVIPIVAMGGCGKTTLAQFVFNDSRIADHYDLKLWVHVSQDFDVKRIISKIVTQEDDTKGRGGEGMTLERLKTLLHEKLYDKKFLLVLDDMWNENAKRWHDLRDLLLDTIGERNKNDCKIIVTTRSDRVADIVKTVTKIKLQVLPEEECLQLFFKCAFQEEGEANQRPRLQEIGKEIVAKCKGLPLAIVTLGCILRSQEDENEWKRIRDSEIWEIDHQKDDEILPALRLSYSQLPSPLKQCFSYCALFPKGHEYMPIELIPIWMAHGVLRPTNENEDPECLGELHFRQLISLSFFQFVDQFRSPFEDELPFDYDVGKVLGIGSYIMHDLIHDLAMSTMHGETTVISSASTHVNEKVRHISISTNPDQLPLLALKKNKVQSFVNWHTQGDITTTEPFVKWISKEFKYLRVLDLQNLAFQFLPDFFDKMKHLRYLNLSCCSQLKKLPKSISKLYNLQTLILQGCVALEELPKNLRNLINLRFFMITAQITNLCFVDIRFFSYLQILTIFSCHNLEVMPCDLSHLVSLKKLVIMGCEKLVRFEDEVENEGRGKQNEVAKEMNLQRFAIAGSPKLINLPNWLQRSAKTLQQICIWDTSLTALPEWLPNATSLNSLYILDCEELLSLPENMDHCRSLQTLGIIGCPDLSKRYKGGVGPEWSKIAHVPNVYVSFC</sequence>
<gene>
    <name evidence="10" type="primary">LOC113862170</name>
</gene>
<dbReference type="InterPro" id="IPR042197">
    <property type="entry name" value="Apaf_helical"/>
</dbReference>
<dbReference type="SUPFAM" id="SSF52540">
    <property type="entry name" value="P-loop containing nucleoside triphosphate hydrolases"/>
    <property type="match status" value="1"/>
</dbReference>
<dbReference type="PANTHER" id="PTHR36766:SF61">
    <property type="entry name" value="NB-ARC DOMAIN DISEASE RESISTANCE PROTEIN"/>
    <property type="match status" value="1"/>
</dbReference>
<evidence type="ECO:0000259" key="7">
    <source>
        <dbReference type="Pfam" id="PF23559"/>
    </source>
</evidence>
<dbReference type="InterPro" id="IPR002182">
    <property type="entry name" value="NB-ARC"/>
</dbReference>
<evidence type="ECO:0000259" key="6">
    <source>
        <dbReference type="Pfam" id="PF18052"/>
    </source>
</evidence>
<dbReference type="Gene3D" id="3.40.50.300">
    <property type="entry name" value="P-loop containing nucleotide triphosphate hydrolases"/>
    <property type="match status" value="1"/>
</dbReference>
<dbReference type="RefSeq" id="XP_027351095.1">
    <property type="nucleotide sequence ID" value="XM_027495294.1"/>
</dbReference>
<evidence type="ECO:0000259" key="5">
    <source>
        <dbReference type="Pfam" id="PF00931"/>
    </source>
</evidence>
<evidence type="ECO:0000256" key="4">
    <source>
        <dbReference type="ARBA" id="ARBA00022840"/>
    </source>
</evidence>
<keyword evidence="3" id="KW-0611">Plant defense</keyword>
<feature type="domain" description="Disease resistance N-terminal" evidence="6">
    <location>
        <begin position="9"/>
        <end position="90"/>
    </location>
</feature>
<keyword evidence="1" id="KW-0677">Repeat</keyword>
<dbReference type="PANTHER" id="PTHR36766">
    <property type="entry name" value="PLANT BROAD-SPECTRUM MILDEW RESISTANCE PROTEIN RPW8"/>
    <property type="match status" value="1"/>
</dbReference>
<keyword evidence="9" id="KW-1185">Reference proteome</keyword>
<evidence type="ECO:0000256" key="3">
    <source>
        <dbReference type="ARBA" id="ARBA00022821"/>
    </source>
</evidence>
<dbReference type="GO" id="GO:0051707">
    <property type="term" value="P:response to other organism"/>
    <property type="evidence" value="ECO:0007669"/>
    <property type="project" value="UniProtKB-ARBA"/>
</dbReference>
<dbReference type="GeneID" id="113862170"/>
<proteinExistence type="predicted"/>
<dbReference type="Pfam" id="PF23598">
    <property type="entry name" value="LRR_14"/>
    <property type="match status" value="1"/>
</dbReference>
<dbReference type="InterPro" id="IPR032675">
    <property type="entry name" value="LRR_dom_sf"/>
</dbReference>
<dbReference type="InterPro" id="IPR055414">
    <property type="entry name" value="LRR_R13L4/SHOC2-like"/>
</dbReference>
<dbReference type="Gene3D" id="3.80.10.10">
    <property type="entry name" value="Ribonuclease Inhibitor"/>
    <property type="match status" value="1"/>
</dbReference>
<feature type="domain" description="NB-ARC" evidence="5">
    <location>
        <begin position="190"/>
        <end position="355"/>
    </location>
</feature>
<dbReference type="Proteomes" id="UP000694853">
    <property type="component" value="Unplaced"/>
</dbReference>
<name>A0A8B8L4H6_ABRPR</name>
<dbReference type="KEGG" id="aprc:113862170"/>
<dbReference type="GO" id="GO:0043531">
    <property type="term" value="F:ADP binding"/>
    <property type="evidence" value="ECO:0007669"/>
    <property type="project" value="InterPro"/>
</dbReference>
<keyword evidence="4" id="KW-0067">ATP-binding</keyword>
<feature type="domain" description="Disease resistance R13L4/SHOC-2-like LRR" evidence="8">
    <location>
        <begin position="596"/>
        <end position="811"/>
    </location>
</feature>
<dbReference type="InterPro" id="IPR058922">
    <property type="entry name" value="WHD_DRP"/>
</dbReference>
<dbReference type="Pfam" id="PF23559">
    <property type="entry name" value="WHD_DRP"/>
    <property type="match status" value="1"/>
</dbReference>
<evidence type="ECO:0000313" key="10">
    <source>
        <dbReference type="RefSeq" id="XP_027351095.1"/>
    </source>
</evidence>
<organism evidence="9 10">
    <name type="scientific">Abrus precatorius</name>
    <name type="common">Indian licorice</name>
    <name type="synonym">Glycine abrus</name>
    <dbReference type="NCBI Taxonomy" id="3816"/>
    <lineage>
        <taxon>Eukaryota</taxon>
        <taxon>Viridiplantae</taxon>
        <taxon>Streptophyta</taxon>
        <taxon>Embryophyta</taxon>
        <taxon>Tracheophyta</taxon>
        <taxon>Spermatophyta</taxon>
        <taxon>Magnoliopsida</taxon>
        <taxon>eudicotyledons</taxon>
        <taxon>Gunneridae</taxon>
        <taxon>Pentapetalae</taxon>
        <taxon>rosids</taxon>
        <taxon>fabids</taxon>
        <taxon>Fabales</taxon>
        <taxon>Fabaceae</taxon>
        <taxon>Papilionoideae</taxon>
        <taxon>50 kb inversion clade</taxon>
        <taxon>NPAAA clade</taxon>
        <taxon>indigoferoid/millettioid clade</taxon>
        <taxon>Abreae</taxon>
        <taxon>Abrus</taxon>
    </lineage>
</organism>
<keyword evidence="2" id="KW-0547">Nucleotide-binding</keyword>
<dbReference type="AlphaFoldDB" id="A0A8B8L4H6"/>
<evidence type="ECO:0000256" key="1">
    <source>
        <dbReference type="ARBA" id="ARBA00022737"/>
    </source>
</evidence>
<evidence type="ECO:0000259" key="8">
    <source>
        <dbReference type="Pfam" id="PF23598"/>
    </source>
</evidence>
<evidence type="ECO:0000313" key="9">
    <source>
        <dbReference type="Proteomes" id="UP000694853"/>
    </source>
</evidence>
<feature type="domain" description="Disease resistance protein winged helix" evidence="7">
    <location>
        <begin position="441"/>
        <end position="528"/>
    </location>
</feature>
<reference evidence="10" key="2">
    <citation type="submission" date="2025-08" db="UniProtKB">
        <authorList>
            <consortium name="RefSeq"/>
        </authorList>
    </citation>
    <scope>IDENTIFICATION</scope>
    <source>
        <tissue evidence="10">Young leaves</tissue>
    </source>
</reference>
<accession>A0A8B8L4H6</accession>
<dbReference type="OrthoDB" id="1407753at2759"/>
<dbReference type="Pfam" id="PF18052">
    <property type="entry name" value="Rx_N"/>
    <property type="match status" value="1"/>
</dbReference>
<reference evidence="9" key="1">
    <citation type="journal article" date="2019" name="Toxins">
        <title>Detection of Abrin-Like and Prepropulchellin-Like Toxin Genes and Transcripts Using Whole Genome Sequencing and Full-Length Transcript Sequencing of Abrus precatorius.</title>
        <authorList>
            <person name="Hovde B.T."/>
            <person name="Daligault H.E."/>
            <person name="Hanschen E.R."/>
            <person name="Kunde Y.A."/>
            <person name="Johnson M.B."/>
            <person name="Starkenburg S.R."/>
            <person name="Johnson S.L."/>
        </authorList>
    </citation>
    <scope>NUCLEOTIDE SEQUENCE [LARGE SCALE GENOMIC DNA]</scope>
</reference>
<dbReference type="PRINTS" id="PR00364">
    <property type="entry name" value="DISEASERSIST"/>
</dbReference>